<feature type="transmembrane region" description="Helical" evidence="15">
    <location>
        <begin position="439"/>
        <end position="456"/>
    </location>
</feature>
<dbReference type="AlphaFoldDB" id="A0A9P9ZAL6"/>
<dbReference type="GO" id="GO:0006813">
    <property type="term" value="P:potassium ion transport"/>
    <property type="evidence" value="ECO:0007669"/>
    <property type="project" value="InterPro"/>
</dbReference>
<dbReference type="InterPro" id="IPR006153">
    <property type="entry name" value="Cation/H_exchanger_TM"/>
</dbReference>
<comment type="caution">
    <text evidence="17">The sequence shown here is derived from an EMBL/GenBank/DDBJ whole genome shotgun (WGS) entry which is preliminary data.</text>
</comment>
<feature type="binding site" evidence="14">
    <location>
        <position position="46"/>
    </location>
    <ligand>
        <name>Mg(2+)</name>
        <dbReference type="ChEBI" id="CHEBI:18420"/>
        <label>1</label>
        <note>catalytic</note>
    </ligand>
</feature>
<keyword evidence="8 15" id="KW-0812">Transmembrane</keyword>
<feature type="transmembrane region" description="Helical" evidence="15">
    <location>
        <begin position="462"/>
        <end position="479"/>
    </location>
</feature>
<evidence type="ECO:0000256" key="1">
    <source>
        <dbReference type="ARBA" id="ARBA00003198"/>
    </source>
</evidence>
<evidence type="ECO:0000256" key="9">
    <source>
        <dbReference type="ARBA" id="ARBA00022723"/>
    </source>
</evidence>
<feature type="transmembrane region" description="Helical" evidence="15">
    <location>
        <begin position="257"/>
        <end position="276"/>
    </location>
</feature>
<feature type="transmembrane region" description="Helical" evidence="15">
    <location>
        <begin position="282"/>
        <end position="301"/>
    </location>
</feature>
<dbReference type="GO" id="GO:0046872">
    <property type="term" value="F:metal ion binding"/>
    <property type="evidence" value="ECO:0007669"/>
    <property type="project" value="UniProtKB-KW"/>
</dbReference>
<keyword evidence="5" id="KW-0813">Transport</keyword>
<dbReference type="NCBIfam" id="NF003716">
    <property type="entry name" value="PRK05326.1-3"/>
    <property type="match status" value="1"/>
</dbReference>
<dbReference type="PANTHER" id="PTHR32507">
    <property type="entry name" value="NA(+)/H(+) ANTIPORTER 1"/>
    <property type="match status" value="1"/>
</dbReference>
<evidence type="ECO:0000256" key="13">
    <source>
        <dbReference type="ARBA" id="ARBA00023136"/>
    </source>
</evidence>
<dbReference type="GO" id="GO:0005886">
    <property type="term" value="C:plasma membrane"/>
    <property type="evidence" value="ECO:0007669"/>
    <property type="project" value="UniProtKB-SubCell"/>
</dbReference>
<evidence type="ECO:0000313" key="17">
    <source>
        <dbReference type="EMBL" id="KAJ1684642.1"/>
    </source>
</evidence>
<proteinExistence type="inferred from homology"/>
<keyword evidence="12" id="KW-0406">Ion transport</keyword>
<feature type="transmembrane region" description="Helical" evidence="15">
    <location>
        <begin position="551"/>
        <end position="573"/>
    </location>
</feature>
<feature type="transmembrane region" description="Helical" evidence="15">
    <location>
        <begin position="313"/>
        <end position="336"/>
    </location>
</feature>
<dbReference type="Pfam" id="PF00459">
    <property type="entry name" value="Inositol_P"/>
    <property type="match status" value="1"/>
</dbReference>
<evidence type="ECO:0000256" key="8">
    <source>
        <dbReference type="ARBA" id="ARBA00022692"/>
    </source>
</evidence>
<comment type="cofactor">
    <cofactor evidence="14">
        <name>Mg(2+)</name>
        <dbReference type="ChEBI" id="CHEBI:18420"/>
    </cofactor>
</comment>
<comment type="similarity">
    <text evidence="4">Belongs to the inositol monophosphatase superfamily.</text>
</comment>
<evidence type="ECO:0000256" key="2">
    <source>
        <dbReference type="ARBA" id="ARBA00004119"/>
    </source>
</evidence>
<gene>
    <name evidence="17" type="ORF">LUZ63_020397</name>
</gene>
<dbReference type="Gene3D" id="1.20.1530.20">
    <property type="match status" value="1"/>
</dbReference>
<dbReference type="SUPFAM" id="SSF56655">
    <property type="entry name" value="Carbohydrate phosphatase"/>
    <property type="match status" value="1"/>
</dbReference>
<dbReference type="Proteomes" id="UP001151287">
    <property type="component" value="Unassembled WGS sequence"/>
</dbReference>
<dbReference type="InterPro" id="IPR000760">
    <property type="entry name" value="Inositol_monophosphatase-like"/>
</dbReference>
<feature type="transmembrane region" description="Helical" evidence="15">
    <location>
        <begin position="226"/>
        <end position="245"/>
    </location>
</feature>
<comment type="function">
    <text evidence="1">May function as sodium-coupled metabolite transporter across the chloroplast envelope.</text>
</comment>
<evidence type="ECO:0000256" key="15">
    <source>
        <dbReference type="SAM" id="Phobius"/>
    </source>
</evidence>
<dbReference type="GO" id="GO:0015297">
    <property type="term" value="F:antiporter activity"/>
    <property type="evidence" value="ECO:0007669"/>
    <property type="project" value="UniProtKB-KW"/>
</dbReference>
<keyword evidence="10 14" id="KW-0460">Magnesium</keyword>
<keyword evidence="13 15" id="KW-0472">Membrane</keyword>
<sequence>MRAEADLRVDTKTSVSDVVTAADHACEEYVVSALRRLRPDDGVVGEEGAAHEGTSGRTWYVDPVDGTYNYASGLAYWCSALALVDDDGVLLGAVHQPVGPTGAGETWLGERGRRTTRNGVPVAPLADRDLAAVSLASYIHPDTVTDPDVREPWLALVSAVATPRVLGSGSVDLAGVAAGRVGVWAQHSSLPWDWYPGVALVEGAGGTTRVVEHRGHRWHLAGSPRAVAGLFLLVGAGVLLLALAAIRVSVGVGLPSLLLYLGIGVVLGEAGIGLRFEDAELAHALGFAALVVILAEGGLTTPWTKIRPVLRMGIALATVGIAVSVLLVALFAHFLLGLSWEISVLLGAVTSPTDAAAVFSVLRRVPLPSRLTGTLEAESGLNDAPTVVLVSAISVGGGHGVWELLGLIVAELSVGVVIGLAVGYAGVWVMRRVALPSSGLYPLAVLSFAVLAYAGAATLHTSGFAAVYVAALVLGNAELPHRVATRSFSEGMAWIAQIGLFVMLGLLVSPGSIDAATVLVAVLAGLVLTLLARPVSVLVTSLVQPMPVRELAFLSWAGLRGAVPIVLCTIPLSEGVEGAERLFNIVFVLSVVYTLLTGPTLPLVARLLGVARRSEPRELEVEAAPLERIAADLLQITISPKSRMHGVEVGELRLPRGSSVALVVRDGTTLVPERRTVLKRGDDLLVVTTRREREATEKRLRTVSLHGRLARWAADQGR</sequence>
<feature type="transmembrane region" description="Helical" evidence="15">
    <location>
        <begin position="408"/>
        <end position="427"/>
    </location>
</feature>
<dbReference type="Pfam" id="PF00999">
    <property type="entry name" value="Na_H_Exchanger"/>
    <property type="match status" value="1"/>
</dbReference>
<evidence type="ECO:0000256" key="10">
    <source>
        <dbReference type="ARBA" id="ARBA00022842"/>
    </source>
</evidence>
<dbReference type="InterPro" id="IPR006037">
    <property type="entry name" value="RCK_C"/>
</dbReference>
<keyword evidence="7" id="KW-1003">Cell membrane</keyword>
<evidence type="ECO:0000256" key="6">
    <source>
        <dbReference type="ARBA" id="ARBA00022449"/>
    </source>
</evidence>
<evidence type="ECO:0000259" key="16">
    <source>
        <dbReference type="PROSITE" id="PS51202"/>
    </source>
</evidence>
<evidence type="ECO:0000256" key="12">
    <source>
        <dbReference type="ARBA" id="ARBA00023065"/>
    </source>
</evidence>
<dbReference type="CDD" id="cd01637">
    <property type="entry name" value="IMPase_like"/>
    <property type="match status" value="1"/>
</dbReference>
<dbReference type="GO" id="GO:0009941">
    <property type="term" value="C:chloroplast envelope"/>
    <property type="evidence" value="ECO:0007669"/>
    <property type="project" value="UniProtKB-SubCell"/>
</dbReference>
<protein>
    <recommendedName>
        <fullName evidence="16">RCK C-terminal domain-containing protein</fullName>
    </recommendedName>
</protein>
<dbReference type="PROSITE" id="PS51202">
    <property type="entry name" value="RCK_C"/>
    <property type="match status" value="1"/>
</dbReference>
<keyword evidence="11 15" id="KW-1133">Transmembrane helix</keyword>
<keyword evidence="9 14" id="KW-0479">Metal-binding</keyword>
<dbReference type="Pfam" id="PF02080">
    <property type="entry name" value="TrkA_C"/>
    <property type="match status" value="1"/>
</dbReference>
<feature type="domain" description="RCK C-terminal" evidence="16">
    <location>
        <begin position="621"/>
        <end position="702"/>
    </location>
</feature>
<dbReference type="PRINTS" id="PR00377">
    <property type="entry name" value="IMPHPHTASES"/>
</dbReference>
<evidence type="ECO:0000256" key="3">
    <source>
        <dbReference type="ARBA" id="ARBA00004651"/>
    </source>
</evidence>
<dbReference type="GO" id="GO:0008324">
    <property type="term" value="F:monoatomic cation transmembrane transporter activity"/>
    <property type="evidence" value="ECO:0007669"/>
    <property type="project" value="InterPro"/>
</dbReference>
<feature type="transmembrane region" description="Helical" evidence="15">
    <location>
        <begin position="491"/>
        <end position="509"/>
    </location>
</feature>
<evidence type="ECO:0000256" key="11">
    <source>
        <dbReference type="ARBA" id="ARBA00022989"/>
    </source>
</evidence>
<dbReference type="OrthoDB" id="1288932at2759"/>
<name>A0A9P9ZAL6_9POAL</name>
<feature type="transmembrane region" description="Helical" evidence="15">
    <location>
        <begin position="342"/>
        <end position="362"/>
    </location>
</feature>
<evidence type="ECO:0000256" key="5">
    <source>
        <dbReference type="ARBA" id="ARBA00022448"/>
    </source>
</evidence>
<keyword evidence="6" id="KW-0050">Antiport</keyword>
<evidence type="ECO:0000256" key="7">
    <source>
        <dbReference type="ARBA" id="ARBA00022475"/>
    </source>
</evidence>
<feature type="transmembrane region" description="Helical" evidence="15">
    <location>
        <begin position="515"/>
        <end position="539"/>
    </location>
</feature>
<comment type="subcellular location">
    <subcellularLocation>
        <location evidence="3">Cell membrane</location>
        <topology evidence="3">Multi-pass membrane protein</topology>
    </subcellularLocation>
    <subcellularLocation>
        <location evidence="2">Plastid</location>
        <location evidence="2">Chloroplast envelope</location>
    </subcellularLocation>
</comment>
<dbReference type="GO" id="GO:1902600">
    <property type="term" value="P:proton transmembrane transport"/>
    <property type="evidence" value="ECO:0007669"/>
    <property type="project" value="InterPro"/>
</dbReference>
<dbReference type="SUPFAM" id="SSF116726">
    <property type="entry name" value="TrkA C-terminal domain-like"/>
    <property type="match status" value="1"/>
</dbReference>
<dbReference type="EMBL" id="JAMQYH010000029">
    <property type="protein sequence ID" value="KAJ1684642.1"/>
    <property type="molecule type" value="Genomic_DNA"/>
</dbReference>
<dbReference type="NCBIfam" id="NF003715">
    <property type="entry name" value="PRK05326.1-2"/>
    <property type="match status" value="1"/>
</dbReference>
<dbReference type="InterPro" id="IPR020583">
    <property type="entry name" value="Inositol_monoP_metal-BS"/>
</dbReference>
<organism evidence="17 18">
    <name type="scientific">Rhynchospora breviuscula</name>
    <dbReference type="NCBI Taxonomy" id="2022672"/>
    <lineage>
        <taxon>Eukaryota</taxon>
        <taxon>Viridiplantae</taxon>
        <taxon>Streptophyta</taxon>
        <taxon>Embryophyta</taxon>
        <taxon>Tracheophyta</taxon>
        <taxon>Spermatophyta</taxon>
        <taxon>Magnoliopsida</taxon>
        <taxon>Liliopsida</taxon>
        <taxon>Poales</taxon>
        <taxon>Cyperaceae</taxon>
        <taxon>Cyperoideae</taxon>
        <taxon>Rhynchosporeae</taxon>
        <taxon>Rhynchospora</taxon>
    </lineage>
</organism>
<dbReference type="InterPro" id="IPR038770">
    <property type="entry name" value="Na+/solute_symporter_sf"/>
</dbReference>
<evidence type="ECO:0000313" key="18">
    <source>
        <dbReference type="Proteomes" id="UP001151287"/>
    </source>
</evidence>
<dbReference type="Gene3D" id="3.30.70.1450">
    <property type="entry name" value="Regulator of K+ conductance, C-terminal domain"/>
    <property type="match status" value="1"/>
</dbReference>
<dbReference type="PROSITE" id="PS00629">
    <property type="entry name" value="IMP_1"/>
    <property type="match status" value="1"/>
</dbReference>
<feature type="binding site" evidence="14">
    <location>
        <position position="193"/>
    </location>
    <ligand>
        <name>Mg(2+)</name>
        <dbReference type="ChEBI" id="CHEBI:18420"/>
        <label>1</label>
        <note>catalytic</note>
    </ligand>
</feature>
<dbReference type="Gene3D" id="3.30.540.10">
    <property type="entry name" value="Fructose-1,6-Bisphosphatase, subunit A, domain 1"/>
    <property type="match status" value="1"/>
</dbReference>
<dbReference type="PANTHER" id="PTHR32507:SF7">
    <property type="entry name" value="K(+)_H(+) ANTIPORTER NHAP2"/>
    <property type="match status" value="1"/>
</dbReference>
<feature type="binding site" evidence="14">
    <location>
        <position position="62"/>
    </location>
    <ligand>
        <name>Mg(2+)</name>
        <dbReference type="ChEBI" id="CHEBI:18420"/>
        <label>1</label>
        <note>catalytic</note>
    </ligand>
</feature>
<evidence type="ECO:0000256" key="4">
    <source>
        <dbReference type="ARBA" id="ARBA00009759"/>
    </source>
</evidence>
<dbReference type="Gene3D" id="3.40.190.80">
    <property type="match status" value="1"/>
</dbReference>
<feature type="binding site" evidence="14">
    <location>
        <position position="65"/>
    </location>
    <ligand>
        <name>Mg(2+)</name>
        <dbReference type="ChEBI" id="CHEBI:18420"/>
        <label>1</label>
        <note>catalytic</note>
    </ligand>
</feature>
<reference evidence="17" key="1">
    <citation type="journal article" date="2022" name="Cell">
        <title>Repeat-based holocentromeres influence genome architecture and karyotype evolution.</title>
        <authorList>
            <person name="Hofstatter P.G."/>
            <person name="Thangavel G."/>
            <person name="Lux T."/>
            <person name="Neumann P."/>
            <person name="Vondrak T."/>
            <person name="Novak P."/>
            <person name="Zhang M."/>
            <person name="Costa L."/>
            <person name="Castellani M."/>
            <person name="Scott A."/>
            <person name="Toegelov H."/>
            <person name="Fuchs J."/>
            <person name="Mata-Sucre Y."/>
            <person name="Dias Y."/>
            <person name="Vanzela A.L.L."/>
            <person name="Huettel B."/>
            <person name="Almeida C.C.S."/>
            <person name="Simkova H."/>
            <person name="Souza G."/>
            <person name="Pedrosa-Harand A."/>
            <person name="Macas J."/>
            <person name="Mayer K.F.X."/>
            <person name="Houben A."/>
            <person name="Marques A."/>
        </authorList>
    </citation>
    <scope>NUCLEOTIDE SEQUENCE</scope>
    <source>
        <strain evidence="17">RhyBre1mFocal</strain>
    </source>
</reference>
<dbReference type="InterPro" id="IPR036721">
    <property type="entry name" value="RCK_C_sf"/>
</dbReference>
<evidence type="ECO:0000256" key="14">
    <source>
        <dbReference type="PIRSR" id="PIRSR600760-2"/>
    </source>
</evidence>
<accession>A0A9P9ZAL6</accession>
<feature type="transmembrane region" description="Helical" evidence="15">
    <location>
        <begin position="585"/>
        <end position="608"/>
    </location>
</feature>
<dbReference type="GO" id="GO:0016791">
    <property type="term" value="F:phosphatase activity"/>
    <property type="evidence" value="ECO:0007669"/>
    <property type="project" value="UniProtKB-ARBA"/>
</dbReference>
<keyword evidence="18" id="KW-1185">Reference proteome</keyword>